<dbReference type="GO" id="GO:0042796">
    <property type="term" value="P:snRNA transcription by RNA polymerase III"/>
    <property type="evidence" value="ECO:0007669"/>
    <property type="project" value="TreeGrafter"/>
</dbReference>
<feature type="domain" description="HTH myb-type" evidence="7">
    <location>
        <begin position="276"/>
        <end position="323"/>
    </location>
</feature>
<dbReference type="EMBL" id="JANBQB010000422">
    <property type="protein sequence ID" value="KAJ1976535.1"/>
    <property type="molecule type" value="Genomic_DNA"/>
</dbReference>
<dbReference type="GO" id="GO:0000978">
    <property type="term" value="F:RNA polymerase II cis-regulatory region sequence-specific DNA binding"/>
    <property type="evidence" value="ECO:0007669"/>
    <property type="project" value="TreeGrafter"/>
</dbReference>
<protein>
    <recommendedName>
        <fullName evidence="10">Homeodomain-like protein</fullName>
    </recommendedName>
</protein>
<evidence type="ECO:0008006" key="10">
    <source>
        <dbReference type="Google" id="ProtNLM"/>
    </source>
</evidence>
<dbReference type="PANTHER" id="PTHR46621:SF1">
    <property type="entry name" value="SNRNA-ACTIVATING PROTEIN COMPLEX SUBUNIT 4"/>
    <property type="match status" value="1"/>
</dbReference>
<dbReference type="InterPro" id="IPR009057">
    <property type="entry name" value="Homeodomain-like_sf"/>
</dbReference>
<dbReference type="OrthoDB" id="2143914at2759"/>
<gene>
    <name evidence="8" type="ORF">H4R34_003945</name>
</gene>
<dbReference type="Pfam" id="PF00249">
    <property type="entry name" value="Myb_DNA-binding"/>
    <property type="match status" value="3"/>
</dbReference>
<dbReference type="PROSITE" id="PS51294">
    <property type="entry name" value="HTH_MYB"/>
    <property type="match status" value="3"/>
</dbReference>
<evidence type="ECO:0000313" key="9">
    <source>
        <dbReference type="Proteomes" id="UP001151582"/>
    </source>
</evidence>
<keyword evidence="3" id="KW-0804">Transcription</keyword>
<evidence type="ECO:0000259" key="5">
    <source>
        <dbReference type="PROSITE" id="PS50090"/>
    </source>
</evidence>
<dbReference type="InterPro" id="IPR017884">
    <property type="entry name" value="SANT_dom"/>
</dbReference>
<dbReference type="Gene3D" id="1.10.10.60">
    <property type="entry name" value="Homeodomain-like"/>
    <property type="match status" value="4"/>
</dbReference>
<keyword evidence="2" id="KW-0238">DNA-binding</keyword>
<comment type="caution">
    <text evidence="8">The sequence shown here is derived from an EMBL/GenBank/DDBJ whole genome shotgun (WGS) entry which is preliminary data.</text>
</comment>
<feature type="domain" description="HTH myb-type" evidence="7">
    <location>
        <begin position="165"/>
        <end position="220"/>
    </location>
</feature>
<dbReference type="PANTHER" id="PTHR46621">
    <property type="entry name" value="SNRNA-ACTIVATING PROTEIN COMPLEX SUBUNIT 4"/>
    <property type="match status" value="1"/>
</dbReference>
<feature type="domain" description="SANT" evidence="6">
    <location>
        <begin position="172"/>
        <end position="222"/>
    </location>
</feature>
<dbReference type="GO" id="GO:0001006">
    <property type="term" value="F:RNA polymerase III type 3 promoter sequence-specific DNA binding"/>
    <property type="evidence" value="ECO:0007669"/>
    <property type="project" value="TreeGrafter"/>
</dbReference>
<dbReference type="SMART" id="SM00717">
    <property type="entry name" value="SANT"/>
    <property type="match status" value="4"/>
</dbReference>
<evidence type="ECO:0000256" key="2">
    <source>
        <dbReference type="ARBA" id="ARBA00023125"/>
    </source>
</evidence>
<dbReference type="CDD" id="cd00167">
    <property type="entry name" value="SANT"/>
    <property type="match status" value="4"/>
</dbReference>
<dbReference type="GO" id="GO:0042795">
    <property type="term" value="P:snRNA transcription by RNA polymerase II"/>
    <property type="evidence" value="ECO:0007669"/>
    <property type="project" value="TreeGrafter"/>
</dbReference>
<keyword evidence="9" id="KW-1185">Reference proteome</keyword>
<dbReference type="SUPFAM" id="SSF46689">
    <property type="entry name" value="Homeodomain-like"/>
    <property type="match status" value="3"/>
</dbReference>
<keyword evidence="4" id="KW-0539">Nucleus</keyword>
<dbReference type="GO" id="GO:0019185">
    <property type="term" value="C:snRNA-activating protein complex"/>
    <property type="evidence" value="ECO:0007669"/>
    <property type="project" value="TreeGrafter"/>
</dbReference>
<proteinExistence type="predicted"/>
<evidence type="ECO:0000256" key="4">
    <source>
        <dbReference type="ARBA" id="ARBA00023242"/>
    </source>
</evidence>
<organism evidence="8 9">
    <name type="scientific">Dimargaris verticillata</name>
    <dbReference type="NCBI Taxonomy" id="2761393"/>
    <lineage>
        <taxon>Eukaryota</taxon>
        <taxon>Fungi</taxon>
        <taxon>Fungi incertae sedis</taxon>
        <taxon>Zoopagomycota</taxon>
        <taxon>Kickxellomycotina</taxon>
        <taxon>Dimargaritomycetes</taxon>
        <taxon>Dimargaritales</taxon>
        <taxon>Dimargaritaceae</taxon>
        <taxon>Dimargaris</taxon>
    </lineage>
</organism>
<evidence type="ECO:0000256" key="3">
    <source>
        <dbReference type="ARBA" id="ARBA00023163"/>
    </source>
</evidence>
<reference evidence="8" key="1">
    <citation type="submission" date="2022-07" db="EMBL/GenBank/DDBJ databases">
        <title>Phylogenomic reconstructions and comparative analyses of Kickxellomycotina fungi.</title>
        <authorList>
            <person name="Reynolds N.K."/>
            <person name="Stajich J.E."/>
            <person name="Barry K."/>
            <person name="Grigoriev I.V."/>
            <person name="Crous P."/>
            <person name="Smith M.E."/>
        </authorList>
    </citation>
    <scope>NUCLEOTIDE SEQUENCE</scope>
    <source>
        <strain evidence="8">RSA 567</strain>
    </source>
</reference>
<dbReference type="PROSITE" id="PS50090">
    <property type="entry name" value="MYB_LIKE"/>
    <property type="match status" value="3"/>
</dbReference>
<name>A0A9W8B5W8_9FUNG</name>
<evidence type="ECO:0000256" key="1">
    <source>
        <dbReference type="ARBA" id="ARBA00023015"/>
    </source>
</evidence>
<evidence type="ECO:0000259" key="6">
    <source>
        <dbReference type="PROSITE" id="PS51293"/>
    </source>
</evidence>
<dbReference type="Proteomes" id="UP001151582">
    <property type="component" value="Unassembled WGS sequence"/>
</dbReference>
<feature type="domain" description="Myb-like" evidence="5">
    <location>
        <begin position="276"/>
        <end position="319"/>
    </location>
</feature>
<evidence type="ECO:0000313" key="8">
    <source>
        <dbReference type="EMBL" id="KAJ1976535.1"/>
    </source>
</evidence>
<dbReference type="InterPro" id="IPR001005">
    <property type="entry name" value="SANT/Myb"/>
</dbReference>
<dbReference type="PROSITE" id="PS51293">
    <property type="entry name" value="SANT"/>
    <property type="match status" value="2"/>
</dbReference>
<feature type="domain" description="Myb-like" evidence="5">
    <location>
        <begin position="165"/>
        <end position="216"/>
    </location>
</feature>
<sequence length="536" mass="61658">MATVPRPPGAWPRLLVQGLSQLYGPARHSHAAKPNGCLNLTRHLQFLACGCPQVISNTRAQKADEAAAPGPKGRVPHIRWDKESTDTLIVEALKACNQNRLVPLSTLRKRLPNWSIVSIYRRWRTCAHMFAVGRLFVNDYLDKDPSITLDNLNFFLRCQSQHQQTPVFRVRRWSAEEKDRIKSAIYAYGPTDWALISKQVSTRSPEQCYQFWHYHLSPVSQKKWTPEEDQRLLDQVAQNGRRWKNMVPLFPGRNKKGLFYRYAILMNQQSPLFAKRWSPEENQRLKEAVQRYGTKWKEVAAMVGERSPVQCRTRWHKFPQEDRLEGPWTAKELVRLVRAIQSMALNPEAVLIPDNVMATQDHTTPSAGDCKPTSPAKSTELDHALAQFDAELSPVATGQPDQLGTVTPSSALHSLAESDRPLKELKHIKFPHEYRHKFWQHVAKRVGTRDMHQCLNRWRQLRTVLNEMGEPWSPEQDQALQHYIDTIEDQRPWMRRSDLHTAVEGKTQLQCWARINYLGLQKALGKDAAPAPKPSS</sequence>
<dbReference type="AlphaFoldDB" id="A0A9W8B5W8"/>
<feature type="domain" description="Myb-like" evidence="5">
    <location>
        <begin position="223"/>
        <end position="266"/>
    </location>
</feature>
<accession>A0A9W8B5W8</accession>
<evidence type="ECO:0000259" key="7">
    <source>
        <dbReference type="PROSITE" id="PS51294"/>
    </source>
</evidence>
<feature type="domain" description="SANT" evidence="6">
    <location>
        <begin position="272"/>
        <end position="323"/>
    </location>
</feature>
<keyword evidence="1" id="KW-0805">Transcription regulation</keyword>
<dbReference type="InterPro" id="IPR017930">
    <property type="entry name" value="Myb_dom"/>
</dbReference>
<dbReference type="InterPro" id="IPR051575">
    <property type="entry name" value="Myb-like_DNA-bd"/>
</dbReference>
<feature type="domain" description="HTH myb-type" evidence="7">
    <location>
        <begin position="223"/>
        <end position="270"/>
    </location>
</feature>